<feature type="region of interest" description="Disordered" evidence="1">
    <location>
        <begin position="1"/>
        <end position="21"/>
    </location>
</feature>
<accession>A0A381W3J7</accession>
<evidence type="ECO:0000313" key="2">
    <source>
        <dbReference type="EMBL" id="SVA47119.1"/>
    </source>
</evidence>
<dbReference type="AlphaFoldDB" id="A0A381W3J7"/>
<gene>
    <name evidence="2" type="ORF">METZ01_LOCUS99973</name>
</gene>
<protein>
    <submittedName>
        <fullName evidence="2">Uncharacterized protein</fullName>
    </submittedName>
</protein>
<sequence>MCDINKNNKKARKTNKKDYPRLPEKTLEECMSKYTLVKKNKSGKPSLKDTAAYKALSPFGTYQNASGKYNYGNKTYLKKADLCKVLMNPESYFEQNIKQCKKDKKYHKKRQPGKKNRVRESRKGLCPKKRKPKNNNCPNDISLQHIHKGKTTTNNDCCYKREQKKNKKPKKKLTKMEKIIKKRAQRKQKTPSPEYSDDFENYSPDFE</sequence>
<feature type="compositionally biased region" description="Basic residues" evidence="1">
    <location>
        <begin position="99"/>
        <end position="117"/>
    </location>
</feature>
<evidence type="ECO:0000256" key="1">
    <source>
        <dbReference type="SAM" id="MobiDB-lite"/>
    </source>
</evidence>
<proteinExistence type="predicted"/>
<feature type="compositionally biased region" description="Basic residues" evidence="1">
    <location>
        <begin position="180"/>
        <end position="189"/>
    </location>
</feature>
<reference evidence="2" key="1">
    <citation type="submission" date="2018-05" db="EMBL/GenBank/DDBJ databases">
        <authorList>
            <person name="Lanie J.A."/>
            <person name="Ng W.-L."/>
            <person name="Kazmierczak K.M."/>
            <person name="Andrzejewski T.M."/>
            <person name="Davidsen T.M."/>
            <person name="Wayne K.J."/>
            <person name="Tettelin H."/>
            <person name="Glass J.I."/>
            <person name="Rusch D."/>
            <person name="Podicherti R."/>
            <person name="Tsui H.-C.T."/>
            <person name="Winkler M.E."/>
        </authorList>
    </citation>
    <scope>NUCLEOTIDE SEQUENCE</scope>
</reference>
<dbReference type="EMBL" id="UINC01010607">
    <property type="protein sequence ID" value="SVA47119.1"/>
    <property type="molecule type" value="Genomic_DNA"/>
</dbReference>
<feature type="compositionally biased region" description="Basic residues" evidence="1">
    <location>
        <begin position="162"/>
        <end position="173"/>
    </location>
</feature>
<name>A0A381W3J7_9ZZZZ</name>
<organism evidence="2">
    <name type="scientific">marine metagenome</name>
    <dbReference type="NCBI Taxonomy" id="408172"/>
    <lineage>
        <taxon>unclassified sequences</taxon>
        <taxon>metagenomes</taxon>
        <taxon>ecological metagenomes</taxon>
    </lineage>
</organism>
<feature type="compositionally biased region" description="Acidic residues" evidence="1">
    <location>
        <begin position="195"/>
        <end position="207"/>
    </location>
</feature>
<feature type="region of interest" description="Disordered" evidence="1">
    <location>
        <begin position="99"/>
        <end position="207"/>
    </location>
</feature>